<keyword evidence="2" id="KW-1185">Reference proteome</keyword>
<accession>A0ACB8RFY3</accession>
<protein>
    <submittedName>
        <fullName evidence="1">Uncharacterized protein</fullName>
    </submittedName>
</protein>
<organism evidence="1 2">
    <name type="scientific">Auriscalpium vulgare</name>
    <dbReference type="NCBI Taxonomy" id="40419"/>
    <lineage>
        <taxon>Eukaryota</taxon>
        <taxon>Fungi</taxon>
        <taxon>Dikarya</taxon>
        <taxon>Basidiomycota</taxon>
        <taxon>Agaricomycotina</taxon>
        <taxon>Agaricomycetes</taxon>
        <taxon>Russulales</taxon>
        <taxon>Auriscalpiaceae</taxon>
        <taxon>Auriscalpium</taxon>
    </lineage>
</organism>
<dbReference type="Proteomes" id="UP000814033">
    <property type="component" value="Unassembled WGS sequence"/>
</dbReference>
<gene>
    <name evidence="1" type="ORF">FA95DRAFT_1575375</name>
</gene>
<evidence type="ECO:0000313" key="2">
    <source>
        <dbReference type="Proteomes" id="UP000814033"/>
    </source>
</evidence>
<reference evidence="1" key="1">
    <citation type="submission" date="2021-02" db="EMBL/GenBank/DDBJ databases">
        <authorList>
            <consortium name="DOE Joint Genome Institute"/>
            <person name="Ahrendt S."/>
            <person name="Looney B.P."/>
            <person name="Miyauchi S."/>
            <person name="Morin E."/>
            <person name="Drula E."/>
            <person name="Courty P.E."/>
            <person name="Chicoki N."/>
            <person name="Fauchery L."/>
            <person name="Kohler A."/>
            <person name="Kuo A."/>
            <person name="Labutti K."/>
            <person name="Pangilinan J."/>
            <person name="Lipzen A."/>
            <person name="Riley R."/>
            <person name="Andreopoulos W."/>
            <person name="He G."/>
            <person name="Johnson J."/>
            <person name="Barry K.W."/>
            <person name="Grigoriev I.V."/>
            <person name="Nagy L."/>
            <person name="Hibbett D."/>
            <person name="Henrissat B."/>
            <person name="Matheny P.B."/>
            <person name="Labbe J."/>
            <person name="Martin F."/>
        </authorList>
    </citation>
    <scope>NUCLEOTIDE SEQUENCE</scope>
    <source>
        <strain evidence="1">FP105234-sp</strain>
    </source>
</reference>
<dbReference type="EMBL" id="MU276037">
    <property type="protein sequence ID" value="KAI0043003.1"/>
    <property type="molecule type" value="Genomic_DNA"/>
</dbReference>
<evidence type="ECO:0000313" key="1">
    <source>
        <dbReference type="EMBL" id="KAI0043003.1"/>
    </source>
</evidence>
<reference evidence="1" key="2">
    <citation type="journal article" date="2022" name="New Phytol.">
        <title>Evolutionary transition to the ectomycorrhizal habit in the genomes of a hyperdiverse lineage of mushroom-forming fungi.</title>
        <authorList>
            <person name="Looney B."/>
            <person name="Miyauchi S."/>
            <person name="Morin E."/>
            <person name="Drula E."/>
            <person name="Courty P.E."/>
            <person name="Kohler A."/>
            <person name="Kuo A."/>
            <person name="LaButti K."/>
            <person name="Pangilinan J."/>
            <person name="Lipzen A."/>
            <person name="Riley R."/>
            <person name="Andreopoulos W."/>
            <person name="He G."/>
            <person name="Johnson J."/>
            <person name="Nolan M."/>
            <person name="Tritt A."/>
            <person name="Barry K.W."/>
            <person name="Grigoriev I.V."/>
            <person name="Nagy L.G."/>
            <person name="Hibbett D."/>
            <person name="Henrissat B."/>
            <person name="Matheny P.B."/>
            <person name="Labbe J."/>
            <person name="Martin F.M."/>
        </authorList>
    </citation>
    <scope>NUCLEOTIDE SEQUENCE</scope>
    <source>
        <strain evidence="1">FP105234-sp</strain>
    </source>
</reference>
<proteinExistence type="predicted"/>
<comment type="caution">
    <text evidence="1">The sequence shown here is derived from an EMBL/GenBank/DDBJ whole genome shotgun (WGS) entry which is preliminary data.</text>
</comment>
<name>A0ACB8RFY3_9AGAM</name>
<sequence>MFLSPGDDLPALCDLTLTPLAWAAGTWCTRFRNAGVFPQLRTLRLEGEFPAQAILDQLSQLKSLPVVWQLPASRVSLPRSLRHFGHHPRILGIIRVWPTEFVVRALRVLEDLRLVMVTQRALHVTLEEMCRDNHVDFATYRIPHYFPEPRNVDWI</sequence>